<dbReference type="PRINTS" id="PR00138">
    <property type="entry name" value="MATRIXIN"/>
</dbReference>
<evidence type="ECO:0000256" key="4">
    <source>
        <dbReference type="ARBA" id="ARBA00022723"/>
    </source>
</evidence>
<dbReference type="PROSITE" id="PS51257">
    <property type="entry name" value="PROKAR_LIPOPROTEIN"/>
    <property type="match status" value="1"/>
</dbReference>
<evidence type="ECO:0000259" key="10">
    <source>
        <dbReference type="SMART" id="SM00235"/>
    </source>
</evidence>
<dbReference type="InterPro" id="IPR006026">
    <property type="entry name" value="Peptidase_Metallo"/>
</dbReference>
<evidence type="ECO:0000256" key="5">
    <source>
        <dbReference type="ARBA" id="ARBA00022729"/>
    </source>
</evidence>
<reference evidence="11" key="2">
    <citation type="journal article" date="2021" name="PeerJ">
        <title>Extensive microbial diversity within the chicken gut microbiome revealed by metagenomics and culture.</title>
        <authorList>
            <person name="Gilroy R."/>
            <person name="Ravi A."/>
            <person name="Getino M."/>
            <person name="Pursley I."/>
            <person name="Horton D.L."/>
            <person name="Alikhan N.F."/>
            <person name="Baker D."/>
            <person name="Gharbi K."/>
            <person name="Hall N."/>
            <person name="Watson M."/>
            <person name="Adriaenssens E.M."/>
            <person name="Foster-Nyarko E."/>
            <person name="Jarju S."/>
            <person name="Secka A."/>
            <person name="Antonio M."/>
            <person name="Oren A."/>
            <person name="Chaudhuri R.R."/>
            <person name="La Ragione R."/>
            <person name="Hildebrand F."/>
            <person name="Pallen M.J."/>
        </authorList>
    </citation>
    <scope>NUCLEOTIDE SEQUENCE</scope>
    <source>
        <strain evidence="11">3924</strain>
    </source>
</reference>
<dbReference type="PANTHER" id="PTHR10201:SF291">
    <property type="entry name" value="MATRIX METALLOPROTEINASE 1, ISOFORM C-RELATED"/>
    <property type="match status" value="1"/>
</dbReference>
<evidence type="ECO:0000256" key="8">
    <source>
        <dbReference type="ARBA" id="ARBA00023049"/>
    </source>
</evidence>
<comment type="caution">
    <text evidence="11">The sequence shown here is derived from an EMBL/GenBank/DDBJ whole genome shotgun (WGS) entry which is preliminary data.</text>
</comment>
<dbReference type="GO" id="GO:0031012">
    <property type="term" value="C:extracellular matrix"/>
    <property type="evidence" value="ECO:0007669"/>
    <property type="project" value="InterPro"/>
</dbReference>
<evidence type="ECO:0000256" key="2">
    <source>
        <dbReference type="ARBA" id="ARBA00010370"/>
    </source>
</evidence>
<proteinExistence type="inferred from homology"/>
<evidence type="ECO:0000256" key="9">
    <source>
        <dbReference type="SAM" id="SignalP"/>
    </source>
</evidence>
<dbReference type="GO" id="GO:0004222">
    <property type="term" value="F:metalloendopeptidase activity"/>
    <property type="evidence" value="ECO:0007669"/>
    <property type="project" value="InterPro"/>
</dbReference>
<name>A0A940DIM3_9BACT</name>
<keyword evidence="5 9" id="KW-0732">Signal</keyword>
<keyword evidence="3" id="KW-0645">Protease</keyword>
<dbReference type="SUPFAM" id="SSF55486">
    <property type="entry name" value="Metalloproteases ('zincins'), catalytic domain"/>
    <property type="match status" value="1"/>
</dbReference>
<dbReference type="EMBL" id="JADIMV010000010">
    <property type="protein sequence ID" value="MBO8439116.1"/>
    <property type="molecule type" value="Genomic_DNA"/>
</dbReference>
<keyword evidence="6" id="KW-0378">Hydrolase</keyword>
<feature type="domain" description="Peptidase metallopeptidase" evidence="10">
    <location>
        <begin position="22"/>
        <end position="184"/>
    </location>
</feature>
<evidence type="ECO:0000256" key="3">
    <source>
        <dbReference type="ARBA" id="ARBA00022670"/>
    </source>
</evidence>
<accession>A0A940DIM3</accession>
<dbReference type="InterPro" id="IPR024079">
    <property type="entry name" value="MetalloPept_cat_dom_sf"/>
</dbReference>
<dbReference type="SMART" id="SM00235">
    <property type="entry name" value="ZnMc"/>
    <property type="match status" value="1"/>
</dbReference>
<comment type="cofactor">
    <cofactor evidence="1">
        <name>Zn(2+)</name>
        <dbReference type="ChEBI" id="CHEBI:29105"/>
    </cofactor>
</comment>
<keyword evidence="7" id="KW-0862">Zinc</keyword>
<dbReference type="InterPro" id="IPR021190">
    <property type="entry name" value="Pept_M10A"/>
</dbReference>
<dbReference type="Gene3D" id="3.40.390.10">
    <property type="entry name" value="Collagenase (Catalytic Domain)"/>
    <property type="match status" value="1"/>
</dbReference>
<evidence type="ECO:0000313" key="12">
    <source>
        <dbReference type="Proteomes" id="UP000712007"/>
    </source>
</evidence>
<reference evidence="11" key="1">
    <citation type="submission" date="2020-10" db="EMBL/GenBank/DDBJ databases">
        <authorList>
            <person name="Gilroy R."/>
        </authorList>
    </citation>
    <scope>NUCLEOTIDE SEQUENCE</scope>
    <source>
        <strain evidence="11">3924</strain>
    </source>
</reference>
<gene>
    <name evidence="11" type="ORF">IAC51_00520</name>
</gene>
<dbReference type="PANTHER" id="PTHR10201">
    <property type="entry name" value="MATRIX METALLOPROTEINASE"/>
    <property type="match status" value="1"/>
</dbReference>
<dbReference type="GO" id="GO:0030574">
    <property type="term" value="P:collagen catabolic process"/>
    <property type="evidence" value="ECO:0007669"/>
    <property type="project" value="TreeGrafter"/>
</dbReference>
<protein>
    <submittedName>
        <fullName evidence="11">Matrixin family metalloprotease</fullName>
    </submittedName>
</protein>
<evidence type="ECO:0000313" key="11">
    <source>
        <dbReference type="EMBL" id="MBO8439116.1"/>
    </source>
</evidence>
<sequence length="509" mass="55718">MKRLIFIVTMALIAATACAKKWGGKWDHTDLTYYIGKLPQLTESVEEEDIYNAINGVFGKWAANTALTFTRVYDRDEADITVEWGTAIKGGTIPFVAGDIGHGYPPDSAYAGEVVLNDGYTWTVNTTLFNVLDIEVFLLHEVGHTLGLDHSDNKGSVMHKNVMLLMHRNLHVTDVCDIWDLYGCPLSIAGSNTICDEETYTVDGLFGGAKLAWGYKGGSKPVYPPVVIKSEDGATAVYERGVQIKDEMEEPPVVIGTSEQTNSSSGTEPYVGSVTITATVTLGGNAYMLEKEVTMNEIVTPDISGATKIGQTLPPGTMPITWYPNKTRTLNFVYTGSSETGLIFLPILYYTNIDWEVTHPDGTMQYGSGRSISITPKTHGRLKVKITDGNQCRLANSYTAEYLITPYLTQLTFTNPASGSVDISVKETAAGTQEGVAAMSADAEVYAEPYMGEYRLELWHEVYGMVREMDVEAGNPTVTMNLGGLTPGWYYVRLIADGELKAVEKLMVR</sequence>
<evidence type="ECO:0000256" key="1">
    <source>
        <dbReference type="ARBA" id="ARBA00001947"/>
    </source>
</evidence>
<dbReference type="Pfam" id="PF00413">
    <property type="entry name" value="Peptidase_M10"/>
    <property type="match status" value="1"/>
</dbReference>
<comment type="similarity">
    <text evidence="2">Belongs to the peptidase M10A family.</text>
</comment>
<dbReference type="Proteomes" id="UP000712007">
    <property type="component" value="Unassembled WGS sequence"/>
</dbReference>
<dbReference type="GO" id="GO:0006508">
    <property type="term" value="P:proteolysis"/>
    <property type="evidence" value="ECO:0007669"/>
    <property type="project" value="UniProtKB-KW"/>
</dbReference>
<feature type="signal peptide" evidence="9">
    <location>
        <begin position="1"/>
        <end position="19"/>
    </location>
</feature>
<keyword evidence="4" id="KW-0479">Metal-binding</keyword>
<dbReference type="GO" id="GO:0008270">
    <property type="term" value="F:zinc ion binding"/>
    <property type="evidence" value="ECO:0007669"/>
    <property type="project" value="InterPro"/>
</dbReference>
<organism evidence="11 12">
    <name type="scientific">Candidatus Aphodosoma intestinipullorum</name>
    <dbReference type="NCBI Taxonomy" id="2840674"/>
    <lineage>
        <taxon>Bacteria</taxon>
        <taxon>Pseudomonadati</taxon>
        <taxon>Bacteroidota</taxon>
        <taxon>Bacteroidia</taxon>
        <taxon>Bacteroidales</taxon>
        <taxon>Candidatus Aphodosoma</taxon>
    </lineage>
</organism>
<dbReference type="AlphaFoldDB" id="A0A940DIM3"/>
<evidence type="ECO:0000256" key="6">
    <source>
        <dbReference type="ARBA" id="ARBA00022801"/>
    </source>
</evidence>
<dbReference type="InterPro" id="IPR001818">
    <property type="entry name" value="Pept_M10_metallopeptidase"/>
</dbReference>
<evidence type="ECO:0000256" key="7">
    <source>
        <dbReference type="ARBA" id="ARBA00022833"/>
    </source>
</evidence>
<dbReference type="GO" id="GO:0030198">
    <property type="term" value="P:extracellular matrix organization"/>
    <property type="evidence" value="ECO:0007669"/>
    <property type="project" value="TreeGrafter"/>
</dbReference>
<keyword evidence="8 11" id="KW-0482">Metalloprotease</keyword>
<feature type="chain" id="PRO_5037605151" evidence="9">
    <location>
        <begin position="20"/>
        <end position="509"/>
    </location>
</feature>